<evidence type="ECO:0000313" key="3">
    <source>
        <dbReference type="Proteomes" id="UP000054304"/>
    </source>
</evidence>
<sequence length="323" mass="35468">MSQNNSVRVVVDKDTVSRFASCQSATLNHLNKYETLTNTLNYLLSYSVVSGTVSAFLTVLYRARLVAVDSPKSPQVVKKGYNAGVAGVRKLDEWFNLLVLREGLDEFLSQYHTHSGKPGFWVVFYLLDYFANVSNLVLKELVVKPLKLGKKPSGPAEAAHELDIDGGASNGHTHPDNLPHIKELAGTTRSLGHELQSKLQSDYIGPTRTKLQQGYIDPTKDRINGTRDYVTEKYGEFIKPTYDAAYQTVSEKYEGNFSKSESVPRAIVSTGVDLGQLTIGKLKNGVAHGVDVVEPKAKGFSDEISERAASVLQTTENLTKQAA</sequence>
<dbReference type="RefSeq" id="XP_022630716.1">
    <property type="nucleotide sequence ID" value="XM_022774099.1"/>
</dbReference>
<organism evidence="2 3">
    <name type="scientific">Lachancea lanzarotensis</name>
    <dbReference type="NCBI Taxonomy" id="1245769"/>
    <lineage>
        <taxon>Eukaryota</taxon>
        <taxon>Fungi</taxon>
        <taxon>Dikarya</taxon>
        <taxon>Ascomycota</taxon>
        <taxon>Saccharomycotina</taxon>
        <taxon>Saccharomycetes</taxon>
        <taxon>Saccharomycetales</taxon>
        <taxon>Saccharomycetaceae</taxon>
        <taxon>Lachancea</taxon>
    </lineage>
</organism>
<dbReference type="Pfam" id="PF17316">
    <property type="entry name" value="Perilipin_2"/>
    <property type="match status" value="1"/>
</dbReference>
<gene>
    <name evidence="2" type="ORF">LALA0_S12e00496g</name>
</gene>
<dbReference type="AlphaFoldDB" id="A0A0C7NFN5"/>
<proteinExistence type="predicted"/>
<feature type="transmembrane region" description="Helical" evidence="1">
    <location>
        <begin position="43"/>
        <end position="63"/>
    </location>
</feature>
<dbReference type="Proteomes" id="UP000054304">
    <property type="component" value="Unassembled WGS sequence"/>
</dbReference>
<dbReference type="OrthoDB" id="4065633at2759"/>
<keyword evidence="1" id="KW-0472">Membrane</keyword>
<dbReference type="GO" id="GO:0005811">
    <property type="term" value="C:lipid droplet"/>
    <property type="evidence" value="ECO:0007669"/>
    <property type="project" value="EnsemblFungi"/>
</dbReference>
<reference evidence="2 3" key="1">
    <citation type="submission" date="2014-12" db="EMBL/GenBank/DDBJ databases">
        <authorList>
            <person name="Neuveglise Cecile"/>
        </authorList>
    </citation>
    <scope>NUCLEOTIDE SEQUENCE [LARGE SCALE GENOMIC DNA]</scope>
    <source>
        <strain evidence="2 3">CBS 12615</strain>
    </source>
</reference>
<name>A0A0C7NFN5_9SACH</name>
<accession>A0A0C7NFN5</accession>
<keyword evidence="1" id="KW-1133">Transmembrane helix</keyword>
<protein>
    <submittedName>
        <fullName evidence="2">LALA0S12e00496g1_1</fullName>
    </submittedName>
</protein>
<dbReference type="GO" id="GO:0044877">
    <property type="term" value="F:protein-containing complex binding"/>
    <property type="evidence" value="ECO:0007669"/>
    <property type="project" value="EnsemblFungi"/>
</dbReference>
<keyword evidence="3" id="KW-1185">Reference proteome</keyword>
<dbReference type="GO" id="GO:0009060">
    <property type="term" value="P:aerobic respiration"/>
    <property type="evidence" value="ECO:0007669"/>
    <property type="project" value="EnsemblFungi"/>
</dbReference>
<dbReference type="GeneID" id="34688064"/>
<evidence type="ECO:0000313" key="2">
    <source>
        <dbReference type="EMBL" id="CEP64510.1"/>
    </source>
</evidence>
<evidence type="ECO:0000256" key="1">
    <source>
        <dbReference type="SAM" id="Phobius"/>
    </source>
</evidence>
<keyword evidence="1" id="KW-0812">Transmembrane</keyword>
<dbReference type="HOGENOM" id="CLU_062295_0_0_1"/>
<dbReference type="GO" id="GO:0034389">
    <property type="term" value="P:lipid droplet organization"/>
    <property type="evidence" value="ECO:0007669"/>
    <property type="project" value="EnsemblFungi"/>
</dbReference>
<dbReference type="EMBL" id="LN736371">
    <property type="protein sequence ID" value="CEP64510.1"/>
    <property type="molecule type" value="Genomic_DNA"/>
</dbReference>